<reference evidence="2 3" key="1">
    <citation type="submission" date="2016-02" db="EMBL/GenBank/DDBJ databases">
        <authorList>
            <person name="Wen L."/>
            <person name="He K."/>
            <person name="Yang H."/>
        </authorList>
    </citation>
    <scope>NUCLEOTIDE SEQUENCE [LARGE SCALE GENOMIC DNA]</scope>
    <source>
        <strain evidence="2">ShG14-8</strain>
    </source>
</reference>
<feature type="transmembrane region" description="Helical" evidence="1">
    <location>
        <begin position="75"/>
        <end position="94"/>
    </location>
</feature>
<name>A0A139BPN2_9PROT</name>
<dbReference type="AlphaFoldDB" id="A0A139BPN2"/>
<comment type="caution">
    <text evidence="2">The sequence shown here is derived from an EMBL/GenBank/DDBJ whole genome shotgun (WGS) entry which is preliminary data.</text>
</comment>
<keyword evidence="1" id="KW-0472">Membrane</keyword>
<feature type="transmembrane region" description="Helical" evidence="1">
    <location>
        <begin position="114"/>
        <end position="137"/>
    </location>
</feature>
<keyword evidence="1" id="KW-0812">Transmembrane</keyword>
<evidence type="ECO:0000313" key="2">
    <source>
        <dbReference type="EMBL" id="KXS30655.1"/>
    </source>
</evidence>
<keyword evidence="1" id="KW-1133">Transmembrane helix</keyword>
<gene>
    <name evidence="2" type="ORF">AWT59_3220</name>
</gene>
<evidence type="ECO:0000313" key="3">
    <source>
        <dbReference type="Proteomes" id="UP000070578"/>
    </source>
</evidence>
<accession>A0A139BPN2</accession>
<sequence length="140" mass="15538">MELSFSTFKWLLETVIVPGSAFLLNVGFRYDRGIPISSGSDLVLLLIVYSGSIAVDPAILQGLTSPELRDDVGTIHFAFLIATILCWFISVAFVEKRLNDYYKAPLTGATEVAVFPYFSWLMTWSLSLTIVVVYLFVIGS</sequence>
<evidence type="ECO:0000256" key="1">
    <source>
        <dbReference type="SAM" id="Phobius"/>
    </source>
</evidence>
<feature type="transmembrane region" description="Helical" evidence="1">
    <location>
        <begin position="12"/>
        <end position="30"/>
    </location>
</feature>
<dbReference type="Proteomes" id="UP000070578">
    <property type="component" value="Unassembled WGS sequence"/>
</dbReference>
<protein>
    <submittedName>
        <fullName evidence="2">Uncharacterized protein</fullName>
    </submittedName>
</protein>
<proteinExistence type="predicted"/>
<organism evidence="2 3">
    <name type="scientific">Candidatus Gallionella acididurans</name>
    <dbReference type="NCBI Taxonomy" id="1796491"/>
    <lineage>
        <taxon>Bacteria</taxon>
        <taxon>Pseudomonadati</taxon>
        <taxon>Pseudomonadota</taxon>
        <taxon>Betaproteobacteria</taxon>
        <taxon>Nitrosomonadales</taxon>
        <taxon>Gallionellaceae</taxon>
        <taxon>Gallionella</taxon>
    </lineage>
</organism>
<feature type="transmembrane region" description="Helical" evidence="1">
    <location>
        <begin position="42"/>
        <end position="63"/>
    </location>
</feature>
<dbReference type="EMBL" id="LSLI01000174">
    <property type="protein sequence ID" value="KXS30655.1"/>
    <property type="molecule type" value="Genomic_DNA"/>
</dbReference>
<reference evidence="2 3" key="2">
    <citation type="submission" date="2016-03" db="EMBL/GenBank/DDBJ databases">
        <title>New uncultured bacterium of the family Gallionellaceae from acid mine drainage: description and reconstruction of genome based on metagenomic analysis of microbial community.</title>
        <authorList>
            <person name="Kadnikov V."/>
            <person name="Ivasenko D."/>
            <person name="Beletsky A."/>
            <person name="Mardanov A."/>
            <person name="Danilova E."/>
            <person name="Pimenov N."/>
            <person name="Karnachuk O."/>
            <person name="Ravin N."/>
        </authorList>
    </citation>
    <scope>NUCLEOTIDE SEQUENCE [LARGE SCALE GENOMIC DNA]</scope>
    <source>
        <strain evidence="2">ShG14-8</strain>
    </source>
</reference>